<dbReference type="SUPFAM" id="SSF47592">
    <property type="entry name" value="SWIB/MDM2 domain"/>
    <property type="match status" value="1"/>
</dbReference>
<dbReference type="PANTHER" id="PTHR13844">
    <property type="entry name" value="SWI/SNF-RELATED MATRIX-ASSOCIATED ACTIN-DEPENDENT REGULATOR OF CHROMATIN SUBFAMILY D"/>
    <property type="match status" value="1"/>
</dbReference>
<accession>A0ABS8TQ33</accession>
<dbReference type="InterPro" id="IPR036885">
    <property type="entry name" value="SWIB_MDM2_dom_sf"/>
</dbReference>
<dbReference type="InterPro" id="IPR003121">
    <property type="entry name" value="SWIB_MDM2_domain"/>
</dbReference>
<dbReference type="PROSITE" id="PS51925">
    <property type="entry name" value="SWIB_MDM2"/>
    <property type="match status" value="1"/>
</dbReference>
<organism evidence="2 3">
    <name type="scientific">Datura stramonium</name>
    <name type="common">Jimsonweed</name>
    <name type="synonym">Common thornapple</name>
    <dbReference type="NCBI Taxonomy" id="4076"/>
    <lineage>
        <taxon>Eukaryota</taxon>
        <taxon>Viridiplantae</taxon>
        <taxon>Streptophyta</taxon>
        <taxon>Embryophyta</taxon>
        <taxon>Tracheophyta</taxon>
        <taxon>Spermatophyta</taxon>
        <taxon>Magnoliopsida</taxon>
        <taxon>eudicotyledons</taxon>
        <taxon>Gunneridae</taxon>
        <taxon>Pentapetalae</taxon>
        <taxon>asterids</taxon>
        <taxon>lamiids</taxon>
        <taxon>Solanales</taxon>
        <taxon>Solanaceae</taxon>
        <taxon>Solanoideae</taxon>
        <taxon>Datureae</taxon>
        <taxon>Datura</taxon>
    </lineage>
</organism>
<dbReference type="CDD" id="cd10567">
    <property type="entry name" value="SWIB-MDM2_like"/>
    <property type="match status" value="1"/>
</dbReference>
<evidence type="ECO:0000313" key="2">
    <source>
        <dbReference type="EMBL" id="MCD7472727.1"/>
    </source>
</evidence>
<dbReference type="Gene3D" id="1.10.245.10">
    <property type="entry name" value="SWIB/MDM2 domain"/>
    <property type="match status" value="1"/>
</dbReference>
<protein>
    <recommendedName>
        <fullName evidence="1">DM2 domain-containing protein</fullName>
    </recommendedName>
</protein>
<dbReference type="Proteomes" id="UP000823775">
    <property type="component" value="Unassembled WGS sequence"/>
</dbReference>
<evidence type="ECO:0000313" key="3">
    <source>
        <dbReference type="Proteomes" id="UP000823775"/>
    </source>
</evidence>
<dbReference type="EMBL" id="JACEIK010001865">
    <property type="protein sequence ID" value="MCD7472727.1"/>
    <property type="molecule type" value="Genomic_DNA"/>
</dbReference>
<gene>
    <name evidence="2" type="ORF">HAX54_014058</name>
</gene>
<dbReference type="Pfam" id="PF08766">
    <property type="entry name" value="DEK_C"/>
    <property type="match status" value="1"/>
</dbReference>
<dbReference type="InterPro" id="IPR014876">
    <property type="entry name" value="DEK_C"/>
</dbReference>
<feature type="domain" description="DM2" evidence="1">
    <location>
        <begin position="86"/>
        <end position="137"/>
    </location>
</feature>
<name>A0ABS8TQ33_DATST</name>
<evidence type="ECO:0000259" key="1">
    <source>
        <dbReference type="PROSITE" id="PS51925"/>
    </source>
</evidence>
<sequence length="137" mass="15524">MVSDSVLVDRLREILRVSDLETATAGTVRRRLEEELRVDMIGKPLSVLLVATSMSLRTQLSGSALYIQDLFFDSCSPSSQILCEEKATEARQRKDALVKFFGNGENALPRADVIKRIWQYIKENDLQDPSDKKINHL</sequence>
<dbReference type="SUPFAM" id="SSF109715">
    <property type="entry name" value="DEK C-terminal domain"/>
    <property type="match status" value="1"/>
</dbReference>
<dbReference type="Pfam" id="PF02201">
    <property type="entry name" value="SWIB"/>
    <property type="match status" value="1"/>
</dbReference>
<proteinExistence type="predicted"/>
<comment type="caution">
    <text evidence="2">The sequence shown here is derived from an EMBL/GenBank/DDBJ whole genome shotgun (WGS) entry which is preliminary data.</text>
</comment>
<keyword evidence="3" id="KW-1185">Reference proteome</keyword>
<reference evidence="2 3" key="1">
    <citation type="journal article" date="2021" name="BMC Genomics">
        <title>Datura genome reveals duplications of psychoactive alkaloid biosynthetic genes and high mutation rate following tissue culture.</title>
        <authorList>
            <person name="Rajewski A."/>
            <person name="Carter-House D."/>
            <person name="Stajich J."/>
            <person name="Litt A."/>
        </authorList>
    </citation>
    <scope>NUCLEOTIDE SEQUENCE [LARGE SCALE GENOMIC DNA]</scope>
    <source>
        <strain evidence="2">AR-01</strain>
    </source>
</reference>